<reference evidence="5 6" key="1">
    <citation type="submission" date="2024-06" db="EMBL/GenBank/DDBJ databases">
        <authorList>
            <person name="Chen R.Y."/>
        </authorList>
    </citation>
    <scope>NUCLEOTIDE SEQUENCE [LARGE SCALE GENOMIC DNA]</scope>
    <source>
        <strain evidence="5 6">D2</strain>
    </source>
</reference>
<gene>
    <name evidence="5" type="ORF">ABS311_05370</name>
</gene>
<dbReference type="InterPro" id="IPR005471">
    <property type="entry name" value="Tscrpt_reg_IclR_N"/>
</dbReference>
<dbReference type="EMBL" id="JBELOE010000102">
    <property type="protein sequence ID" value="MER2491310.1"/>
    <property type="molecule type" value="Genomic_DNA"/>
</dbReference>
<dbReference type="Pfam" id="PF09339">
    <property type="entry name" value="HTH_IclR"/>
    <property type="match status" value="1"/>
</dbReference>
<evidence type="ECO:0000256" key="2">
    <source>
        <dbReference type="ARBA" id="ARBA00023125"/>
    </source>
</evidence>
<evidence type="ECO:0000259" key="4">
    <source>
        <dbReference type="PROSITE" id="PS51077"/>
    </source>
</evidence>
<keyword evidence="3" id="KW-0804">Transcription</keyword>
<keyword evidence="6" id="KW-1185">Reference proteome</keyword>
<protein>
    <submittedName>
        <fullName evidence="5">Helix-turn-helix domain-containing protein</fullName>
    </submittedName>
</protein>
<dbReference type="Gene3D" id="1.10.10.10">
    <property type="entry name" value="Winged helix-like DNA-binding domain superfamily/Winged helix DNA-binding domain"/>
    <property type="match status" value="1"/>
</dbReference>
<dbReference type="SUPFAM" id="SSF46785">
    <property type="entry name" value="Winged helix' DNA-binding domain"/>
    <property type="match status" value="1"/>
</dbReference>
<dbReference type="PROSITE" id="PS51077">
    <property type="entry name" value="HTH_ICLR"/>
    <property type="match status" value="1"/>
</dbReference>
<accession>A0ABV1REK9</accession>
<evidence type="ECO:0000313" key="6">
    <source>
        <dbReference type="Proteomes" id="UP001467690"/>
    </source>
</evidence>
<evidence type="ECO:0000256" key="3">
    <source>
        <dbReference type="ARBA" id="ARBA00023163"/>
    </source>
</evidence>
<dbReference type="RefSeq" id="WP_350400972.1">
    <property type="nucleotide sequence ID" value="NZ_JBELOE010000102.1"/>
</dbReference>
<dbReference type="InterPro" id="IPR036388">
    <property type="entry name" value="WH-like_DNA-bd_sf"/>
</dbReference>
<evidence type="ECO:0000313" key="5">
    <source>
        <dbReference type="EMBL" id="MER2491310.1"/>
    </source>
</evidence>
<name>A0ABV1REK9_9ALTE</name>
<dbReference type="InterPro" id="IPR050707">
    <property type="entry name" value="HTH_MetabolicPath_Reg"/>
</dbReference>
<dbReference type="InterPro" id="IPR029016">
    <property type="entry name" value="GAF-like_dom_sf"/>
</dbReference>
<dbReference type="PANTHER" id="PTHR30136">
    <property type="entry name" value="HELIX-TURN-HELIX TRANSCRIPTIONAL REGULATOR, ICLR FAMILY"/>
    <property type="match status" value="1"/>
</dbReference>
<evidence type="ECO:0000256" key="1">
    <source>
        <dbReference type="ARBA" id="ARBA00023015"/>
    </source>
</evidence>
<dbReference type="SUPFAM" id="SSF55781">
    <property type="entry name" value="GAF domain-like"/>
    <property type="match status" value="1"/>
</dbReference>
<dbReference type="Pfam" id="PF01614">
    <property type="entry name" value="IclR_C"/>
    <property type="match status" value="1"/>
</dbReference>
<dbReference type="InterPro" id="IPR014757">
    <property type="entry name" value="Tscrpt_reg_IclR_C"/>
</dbReference>
<keyword evidence="1" id="KW-0805">Transcription regulation</keyword>
<comment type="caution">
    <text evidence="5">The sequence shown here is derived from an EMBL/GenBank/DDBJ whole genome shotgun (WGS) entry which is preliminary data.</text>
</comment>
<dbReference type="Gene3D" id="3.30.450.40">
    <property type="match status" value="1"/>
</dbReference>
<dbReference type="InterPro" id="IPR036390">
    <property type="entry name" value="WH_DNA-bd_sf"/>
</dbReference>
<sequence>MKSKGGAQTNQSILDGIKVLQAIAGSEKPIGGKELCDLLGLESTRANRLLKTLASIGMTQQTKGRKYIPGPGIHVLAAQSLYGSGLLRSAIPTLEKLGQHNYTVAMGVLWYDTVSFIYHANPGMTSAEAIGRVGLMPATCSGIGLALLAKTPVESLVEVYKGKEIPNFPDGLDSLVSELEKIRHQGYVRFQGLQPNLMASENKCSIAVEVGEPANSAIAMQGQISESQMHELIPVLSSAKREIETKLHQIKPVE</sequence>
<dbReference type="Proteomes" id="UP001467690">
    <property type="component" value="Unassembled WGS sequence"/>
</dbReference>
<organism evidence="5 6">
    <name type="scientific">Catenovulum sediminis</name>
    <dbReference type="NCBI Taxonomy" id="1740262"/>
    <lineage>
        <taxon>Bacteria</taxon>
        <taxon>Pseudomonadati</taxon>
        <taxon>Pseudomonadota</taxon>
        <taxon>Gammaproteobacteria</taxon>
        <taxon>Alteromonadales</taxon>
        <taxon>Alteromonadaceae</taxon>
        <taxon>Catenovulum</taxon>
    </lineage>
</organism>
<proteinExistence type="predicted"/>
<dbReference type="SMART" id="SM00346">
    <property type="entry name" value="HTH_ICLR"/>
    <property type="match status" value="1"/>
</dbReference>
<dbReference type="PANTHER" id="PTHR30136:SF34">
    <property type="entry name" value="TRANSCRIPTIONAL REGULATOR"/>
    <property type="match status" value="1"/>
</dbReference>
<feature type="domain" description="HTH iclR-type" evidence="4">
    <location>
        <begin position="10"/>
        <end position="71"/>
    </location>
</feature>
<keyword evidence="2" id="KW-0238">DNA-binding</keyword>